<dbReference type="GO" id="GO:0005524">
    <property type="term" value="F:ATP binding"/>
    <property type="evidence" value="ECO:0007669"/>
    <property type="project" value="UniProtKB-KW"/>
</dbReference>
<evidence type="ECO:0000256" key="11">
    <source>
        <dbReference type="ARBA" id="ARBA00047984"/>
    </source>
</evidence>
<feature type="region of interest" description="Disordered" evidence="12">
    <location>
        <begin position="383"/>
        <end position="405"/>
    </location>
</feature>
<dbReference type="PROSITE" id="PS51192">
    <property type="entry name" value="HELICASE_ATP_BIND_1"/>
    <property type="match status" value="1"/>
</dbReference>
<keyword evidence="4" id="KW-0934">Plastid</keyword>
<dbReference type="CDD" id="cd18791">
    <property type="entry name" value="SF2_C_RHA"/>
    <property type="match status" value="1"/>
</dbReference>
<feature type="compositionally biased region" description="Low complexity" evidence="12">
    <location>
        <begin position="47"/>
        <end position="63"/>
    </location>
</feature>
<comment type="caution">
    <text evidence="15">The sequence shown here is derived from an EMBL/GenBank/DDBJ whole genome shotgun (WGS) entry which is preliminary data.</text>
</comment>
<evidence type="ECO:0000256" key="7">
    <source>
        <dbReference type="ARBA" id="ARBA00022806"/>
    </source>
</evidence>
<dbReference type="EC" id="3.6.4.13" evidence="2"/>
<evidence type="ECO:0000256" key="1">
    <source>
        <dbReference type="ARBA" id="ARBA00004229"/>
    </source>
</evidence>
<keyword evidence="7 15" id="KW-0347">Helicase</keyword>
<gene>
    <name evidence="15" type="ORF">AAL_05305</name>
</gene>
<organism evidence="15 16">
    <name type="scientific">Moelleriella libera RCEF 2490</name>
    <dbReference type="NCBI Taxonomy" id="1081109"/>
    <lineage>
        <taxon>Eukaryota</taxon>
        <taxon>Fungi</taxon>
        <taxon>Dikarya</taxon>
        <taxon>Ascomycota</taxon>
        <taxon>Pezizomycotina</taxon>
        <taxon>Sordariomycetes</taxon>
        <taxon>Hypocreomycetidae</taxon>
        <taxon>Hypocreales</taxon>
        <taxon>Clavicipitaceae</taxon>
        <taxon>Moelleriella</taxon>
    </lineage>
</organism>
<dbReference type="InterPro" id="IPR014001">
    <property type="entry name" value="Helicase_ATP-bd"/>
</dbReference>
<proteinExistence type="predicted"/>
<evidence type="ECO:0000256" key="5">
    <source>
        <dbReference type="ARBA" id="ARBA00022741"/>
    </source>
</evidence>
<dbReference type="GO" id="GO:0016787">
    <property type="term" value="F:hydrolase activity"/>
    <property type="evidence" value="ECO:0007669"/>
    <property type="project" value="UniProtKB-KW"/>
</dbReference>
<feature type="compositionally biased region" description="Low complexity" evidence="12">
    <location>
        <begin position="72"/>
        <end position="81"/>
    </location>
</feature>
<dbReference type="PANTHER" id="PTHR18934">
    <property type="entry name" value="ATP-DEPENDENT RNA HELICASE"/>
    <property type="match status" value="1"/>
</dbReference>
<evidence type="ECO:0000313" key="15">
    <source>
        <dbReference type="EMBL" id="KZZ94338.1"/>
    </source>
</evidence>
<dbReference type="Pfam" id="PF21010">
    <property type="entry name" value="HA2_C"/>
    <property type="match status" value="1"/>
</dbReference>
<keyword evidence="8" id="KW-0067">ATP-binding</keyword>
<dbReference type="Proteomes" id="UP000078544">
    <property type="component" value="Unassembled WGS sequence"/>
</dbReference>
<dbReference type="STRING" id="1081109.A0A168ATP6"/>
<feature type="compositionally biased region" description="Polar residues" evidence="12">
    <location>
        <begin position="267"/>
        <end position="286"/>
    </location>
</feature>
<dbReference type="GO" id="GO:0003724">
    <property type="term" value="F:RNA helicase activity"/>
    <property type="evidence" value="ECO:0007669"/>
    <property type="project" value="UniProtKB-EC"/>
</dbReference>
<dbReference type="InterPro" id="IPR011709">
    <property type="entry name" value="DEAD-box_helicase_OB_fold"/>
</dbReference>
<keyword evidence="3" id="KW-0150">Chloroplast</keyword>
<dbReference type="EMBL" id="AZGY01000011">
    <property type="protein sequence ID" value="KZZ94338.1"/>
    <property type="molecule type" value="Genomic_DNA"/>
</dbReference>
<keyword evidence="5" id="KW-0547">Nucleotide-binding</keyword>
<dbReference type="SMART" id="SM00487">
    <property type="entry name" value="DEXDc"/>
    <property type="match status" value="1"/>
</dbReference>
<evidence type="ECO:0000313" key="16">
    <source>
        <dbReference type="Proteomes" id="UP000078544"/>
    </source>
</evidence>
<dbReference type="CDD" id="cd17917">
    <property type="entry name" value="DEXHc_RHA-like"/>
    <property type="match status" value="1"/>
</dbReference>
<dbReference type="Pfam" id="PF07717">
    <property type="entry name" value="OB_NTP_bind"/>
    <property type="match status" value="1"/>
</dbReference>
<evidence type="ECO:0000259" key="13">
    <source>
        <dbReference type="PROSITE" id="PS51192"/>
    </source>
</evidence>
<keyword evidence="16" id="KW-1185">Reference proteome</keyword>
<dbReference type="Pfam" id="PF00271">
    <property type="entry name" value="Helicase_C"/>
    <property type="match status" value="1"/>
</dbReference>
<dbReference type="InterPro" id="IPR001650">
    <property type="entry name" value="Helicase_C-like"/>
</dbReference>
<evidence type="ECO:0000259" key="14">
    <source>
        <dbReference type="PROSITE" id="PS51194"/>
    </source>
</evidence>
<dbReference type="GO" id="GO:0003723">
    <property type="term" value="F:RNA binding"/>
    <property type="evidence" value="ECO:0007669"/>
    <property type="project" value="UniProtKB-KW"/>
</dbReference>
<keyword evidence="9" id="KW-0694">RNA-binding</keyword>
<sequence>MAKKKKPAANPARGFATTSIASKPRPEATEPEANPISKTRSAAALNAPPSKSDAPPSASSTTGHAGGGGGQQNAQGQTLSAEEYEKQLEESELQLLVDKHAAKIKRDAQRQRTRLETDRRLLRGQADLVNAPKWLPSDVVEYVLDLIKAEARFSASSTSSESTGGGKLPSEEDLITRLWTLRQTLAAAGFPSNKVEPALKHILDVATSIASPARDSIWGLDEAMDWLARETLAEELPSYEFRGKPLVRDTPLETPNLSRPGSPKSKLASNPGKQKSSLRGNKSPSPSKKLVVTYDLEVEPEDLIPEYLSAKASLLKLSRSSKSKDGNTDREMEVAKLEAKLSKIEKDVLFDKFVAEAKWKAERIAIERQLALAKQDARVAADEVEVNAEEPPNQPTSSLSEVNEEAERIAKEVLAQQDEDSLDGDDDDIAGLFASLPQNEVDPSTGKTQTVINTADGTKLVLRDFGKWTGLSPRQVLEEACRSRDASVRFQYTVVSDATFASQHSLSVEWKKPQDLPQLLETTDLRIDLEPMTFTFTMTGVATSNSKQSEAYVSTVALFHIFSGSPKDEKVNLRLPAVWKDLWTEMAESKKTFLDSQDRESVRSLRTLVRQRQDQELEDGVIAFRGRGAAKLSPDMPENGSSDRSRLSAANAEVLKRVWADKADNSRFQSMLQFRKQLPMWQFRSEVLGAVDNYQVVIVCGETGCGKSTQVPAFLLENELSQGRHCKIYCTEPRRISAISLAKRVSEELGEKKGDLGTSRSLVGYSIRLEANTSRETRLVFATTGIVMRMLEGSTDLREVTHLVLDEVHERSIDSDFLLIVLKRLLTQRKDLKVVLMSATVDAERFSKYLGGAPILNVPGRTFPVDVRYLEDAVELTGYRPSDSMEEKMVDLDDEAADGDANGTRSATASTLSAYTPQTRSTLSQLDEYRIEYDLIVQLMVRVASEPSLEFYSKAILVFLPGIAEIRTLNDMLLGDPRFARDWLVYPLHSSIATEDQESAFLVPPPGMRKIVLATNIAETGITIPDVTCVIDTGKHREMRFDEKKQLSRLIDTFISRANAKQRRGRAGRVQNGLCFHMFTKERHDTMMNDQQTPEMLRLSLQDLAIRVKICKMGGIEETLSSALDAPSAKNIRRAIDALVDVRALTPAEELTPLGKQLARLPLDVFLGKLILLGTVFRCLDMAVTVAAILSSKSPFSAPFGQRAQAHNARMAFRRADSDLLTTYNAYSSWKRVCQANSGAGKEFQFCRKNFLSQQTLANIEDLKGQLLVSLADSGFLSLTEDERRALSRLRFAQGRRRQQNFYDVPRRVNTNSDNDLISASVIAWSFYPKLLVRDTPGTKSLRNIGNNQSISLHPSSVNRGQLDIKWLSYYHIMQSKSVYHAHETTAVEPFAIALLCGDVRCDIFSGVIVLDGNRGRFALPDWKTMLVVKVLRTRLRELLTRAFKHPGKLPTAQHEKWLEVWQRLFTQDK</sequence>
<dbReference type="FunFam" id="1.20.120.1080:FF:000002">
    <property type="entry name" value="Putative ATP-dependent RNA helicase DHX36"/>
    <property type="match status" value="1"/>
</dbReference>
<feature type="domain" description="Helicase C-terminal" evidence="14">
    <location>
        <begin position="935"/>
        <end position="1112"/>
    </location>
</feature>
<feature type="region of interest" description="Disordered" evidence="12">
    <location>
        <begin position="1"/>
        <end position="89"/>
    </location>
</feature>
<dbReference type="FunFam" id="3.40.50.300:FF:000500">
    <property type="entry name" value="ATP-dependent RNA helicase DHX29"/>
    <property type="match status" value="1"/>
</dbReference>
<comment type="subcellular location">
    <subcellularLocation>
        <location evidence="1">Plastid</location>
        <location evidence="1">Chloroplast</location>
    </subcellularLocation>
</comment>
<feature type="domain" description="Helicase ATP-binding" evidence="13">
    <location>
        <begin position="688"/>
        <end position="859"/>
    </location>
</feature>
<dbReference type="Gene3D" id="3.40.50.300">
    <property type="entry name" value="P-loop containing nucleotide triphosphate hydrolases"/>
    <property type="match status" value="2"/>
</dbReference>
<name>A0A168ATP6_9HYPO</name>
<dbReference type="InterPro" id="IPR027417">
    <property type="entry name" value="P-loop_NTPase"/>
</dbReference>
<dbReference type="Gene3D" id="1.20.120.1080">
    <property type="match status" value="1"/>
</dbReference>
<dbReference type="SUPFAM" id="SSF52540">
    <property type="entry name" value="P-loop containing nucleoside triphosphate hydrolases"/>
    <property type="match status" value="1"/>
</dbReference>
<reference evidence="15 16" key="1">
    <citation type="journal article" date="2016" name="Genome Biol. Evol.">
        <title>Divergent and convergent evolution of fungal pathogenicity.</title>
        <authorList>
            <person name="Shang Y."/>
            <person name="Xiao G."/>
            <person name="Zheng P."/>
            <person name="Cen K."/>
            <person name="Zhan S."/>
            <person name="Wang C."/>
        </authorList>
    </citation>
    <scope>NUCLEOTIDE SEQUENCE [LARGE SCALE GENOMIC DNA]</scope>
    <source>
        <strain evidence="15 16">RCEF 2490</strain>
    </source>
</reference>
<feature type="region of interest" description="Disordered" evidence="12">
    <location>
        <begin position="247"/>
        <end position="287"/>
    </location>
</feature>
<evidence type="ECO:0000256" key="4">
    <source>
        <dbReference type="ARBA" id="ARBA00022640"/>
    </source>
</evidence>
<dbReference type="OrthoDB" id="5600252at2759"/>
<comment type="catalytic activity">
    <reaction evidence="11">
        <text>ATP + H2O = ADP + phosphate + H(+)</text>
        <dbReference type="Rhea" id="RHEA:13065"/>
        <dbReference type="ChEBI" id="CHEBI:15377"/>
        <dbReference type="ChEBI" id="CHEBI:15378"/>
        <dbReference type="ChEBI" id="CHEBI:30616"/>
        <dbReference type="ChEBI" id="CHEBI:43474"/>
        <dbReference type="ChEBI" id="CHEBI:456216"/>
        <dbReference type="EC" id="3.6.4.13"/>
    </reaction>
</comment>
<evidence type="ECO:0000256" key="3">
    <source>
        <dbReference type="ARBA" id="ARBA00022528"/>
    </source>
</evidence>
<keyword evidence="6" id="KW-0378">Hydrolase</keyword>
<dbReference type="FunFam" id="3.40.50.300:FF:000819">
    <property type="entry name" value="ATP dependent RNA helicase, putative"/>
    <property type="match status" value="1"/>
</dbReference>
<evidence type="ECO:0000256" key="10">
    <source>
        <dbReference type="ARBA" id="ARBA00022946"/>
    </source>
</evidence>
<dbReference type="InterPro" id="IPR011545">
    <property type="entry name" value="DEAD/DEAH_box_helicase_dom"/>
</dbReference>
<evidence type="ECO:0000256" key="6">
    <source>
        <dbReference type="ARBA" id="ARBA00022801"/>
    </source>
</evidence>
<dbReference type="SMART" id="SM00490">
    <property type="entry name" value="HELICc"/>
    <property type="match status" value="1"/>
</dbReference>
<protein>
    <recommendedName>
        <fullName evidence="2">RNA helicase</fullName>
        <ecNumber evidence="2">3.6.4.13</ecNumber>
    </recommendedName>
</protein>
<keyword evidence="10" id="KW-0809">Transit peptide</keyword>
<evidence type="ECO:0000256" key="9">
    <source>
        <dbReference type="ARBA" id="ARBA00022884"/>
    </source>
</evidence>
<evidence type="ECO:0000256" key="12">
    <source>
        <dbReference type="SAM" id="MobiDB-lite"/>
    </source>
</evidence>
<dbReference type="SMART" id="SM00847">
    <property type="entry name" value="HA2"/>
    <property type="match status" value="1"/>
</dbReference>
<dbReference type="PROSITE" id="PS51194">
    <property type="entry name" value="HELICASE_CTER"/>
    <property type="match status" value="1"/>
</dbReference>
<accession>A0A168ATP6</accession>
<dbReference type="PANTHER" id="PTHR18934:SF145">
    <property type="entry name" value="ATP-DEPENDENT RNA HELICASE DHX57-RELATED"/>
    <property type="match status" value="1"/>
</dbReference>
<dbReference type="Pfam" id="PF00270">
    <property type="entry name" value="DEAD"/>
    <property type="match status" value="1"/>
</dbReference>
<evidence type="ECO:0000256" key="8">
    <source>
        <dbReference type="ARBA" id="ARBA00022840"/>
    </source>
</evidence>
<dbReference type="InterPro" id="IPR007502">
    <property type="entry name" value="Helicase-assoc_dom"/>
</dbReference>
<evidence type="ECO:0000256" key="2">
    <source>
        <dbReference type="ARBA" id="ARBA00012552"/>
    </source>
</evidence>